<dbReference type="Pfam" id="PF14159">
    <property type="entry name" value="CAAD"/>
    <property type="match status" value="1"/>
</dbReference>
<comment type="caution">
    <text evidence="4">The sequence shown here is derived from an EMBL/GenBank/DDBJ whole genome shotgun (WGS) entry which is preliminary data.</text>
</comment>
<sequence length="229" mass="25161">MRDIRSLIFSMEIFCKAICRQFDIIALDRKDIHKNGQGIDNSNGTQLQRHVDDVTEALSIPGIKSADFQSKSQDVDLSSSEQWLADFILREEDMASIIANLPSPPLLVHGKKTLFSTLQMLPLSPIKERQSRVAVVVKATGESSESSTSLSIVKSVQNIWEDSEDRLALVGLGFAALVAIWASANLLMAIDKLPVVPSALELIGILFSAVSNLPQLMVFTNVRANEKEL</sequence>
<evidence type="ECO:0000256" key="1">
    <source>
        <dbReference type="ARBA" id="ARBA00004141"/>
    </source>
</evidence>
<comment type="subcellular location">
    <subcellularLocation>
        <location evidence="1">Membrane</location>
        <topology evidence="1">Multi-pass membrane protein</topology>
    </subcellularLocation>
</comment>
<dbReference type="PANTHER" id="PTHR33222:SF3">
    <property type="entry name" value="PROTEIN CURVATURE THYLAKOID 1C, CHLOROPLASTIC"/>
    <property type="match status" value="1"/>
</dbReference>
<evidence type="ECO:0000313" key="5">
    <source>
        <dbReference type="Proteomes" id="UP001314170"/>
    </source>
</evidence>
<gene>
    <name evidence="4" type="ORF">DCAF_LOCUS26982</name>
</gene>
<dbReference type="Proteomes" id="UP001314170">
    <property type="component" value="Unassembled WGS sequence"/>
</dbReference>
<proteinExistence type="predicted"/>
<dbReference type="InterPro" id="IPR033344">
    <property type="entry name" value="CURT1"/>
</dbReference>
<evidence type="ECO:0000256" key="2">
    <source>
        <dbReference type="SAM" id="Phobius"/>
    </source>
</evidence>
<keyword evidence="2" id="KW-1133">Transmembrane helix</keyword>
<dbReference type="InterPro" id="IPR025564">
    <property type="entry name" value="CAAD_dom"/>
</dbReference>
<feature type="transmembrane region" description="Helical" evidence="2">
    <location>
        <begin position="202"/>
        <end position="222"/>
    </location>
</feature>
<feature type="domain" description="Cyanobacterial aminoacyl-tRNA synthetase CAAD" evidence="3">
    <location>
        <begin position="154"/>
        <end position="210"/>
    </location>
</feature>
<dbReference type="AlphaFoldDB" id="A0AAV1SV71"/>
<reference evidence="4 5" key="1">
    <citation type="submission" date="2024-01" db="EMBL/GenBank/DDBJ databases">
        <authorList>
            <person name="Waweru B."/>
        </authorList>
    </citation>
    <scope>NUCLEOTIDE SEQUENCE [LARGE SCALE GENOMIC DNA]</scope>
</reference>
<protein>
    <recommendedName>
        <fullName evidence="3">Cyanobacterial aminoacyl-tRNA synthetase CAAD domain-containing protein</fullName>
    </recommendedName>
</protein>
<organism evidence="4 5">
    <name type="scientific">Dovyalis caffra</name>
    <dbReference type="NCBI Taxonomy" id="77055"/>
    <lineage>
        <taxon>Eukaryota</taxon>
        <taxon>Viridiplantae</taxon>
        <taxon>Streptophyta</taxon>
        <taxon>Embryophyta</taxon>
        <taxon>Tracheophyta</taxon>
        <taxon>Spermatophyta</taxon>
        <taxon>Magnoliopsida</taxon>
        <taxon>eudicotyledons</taxon>
        <taxon>Gunneridae</taxon>
        <taxon>Pentapetalae</taxon>
        <taxon>rosids</taxon>
        <taxon>fabids</taxon>
        <taxon>Malpighiales</taxon>
        <taxon>Salicaceae</taxon>
        <taxon>Flacourtieae</taxon>
        <taxon>Dovyalis</taxon>
    </lineage>
</organism>
<dbReference type="GO" id="GO:0009535">
    <property type="term" value="C:chloroplast thylakoid membrane"/>
    <property type="evidence" value="ECO:0007669"/>
    <property type="project" value="TreeGrafter"/>
</dbReference>
<evidence type="ECO:0000259" key="3">
    <source>
        <dbReference type="Pfam" id="PF14159"/>
    </source>
</evidence>
<accession>A0AAV1SV71</accession>
<dbReference type="PANTHER" id="PTHR33222">
    <property type="match status" value="1"/>
</dbReference>
<dbReference type="EMBL" id="CAWUPB010001197">
    <property type="protein sequence ID" value="CAK7356708.1"/>
    <property type="molecule type" value="Genomic_DNA"/>
</dbReference>
<feature type="transmembrane region" description="Helical" evidence="2">
    <location>
        <begin position="167"/>
        <end position="190"/>
    </location>
</feature>
<keyword evidence="5" id="KW-1185">Reference proteome</keyword>
<evidence type="ECO:0000313" key="4">
    <source>
        <dbReference type="EMBL" id="CAK7356708.1"/>
    </source>
</evidence>
<keyword evidence="2" id="KW-0812">Transmembrane</keyword>
<name>A0AAV1SV71_9ROSI</name>
<keyword evidence="2" id="KW-0472">Membrane</keyword>